<feature type="non-terminal residue" evidence="1">
    <location>
        <position position="1"/>
    </location>
</feature>
<dbReference type="AlphaFoldDB" id="A0A0F8YS91"/>
<gene>
    <name evidence="1" type="ORF">LCGC14_2784750</name>
</gene>
<name>A0A0F8YS91_9ZZZZ</name>
<evidence type="ECO:0000313" key="1">
    <source>
        <dbReference type="EMBL" id="KKK84303.1"/>
    </source>
</evidence>
<sequence length="70" mass="8021">GGAVAWGANLEKITEHSRRLKINEKTIKKLSEGRARIDERTKAILRSQSNTEQNIRAILRQLQSGRRLVR</sequence>
<dbReference type="EMBL" id="LAZR01051842">
    <property type="protein sequence ID" value="KKK84303.1"/>
    <property type="molecule type" value="Genomic_DNA"/>
</dbReference>
<protein>
    <submittedName>
        <fullName evidence="1">Uncharacterized protein</fullName>
    </submittedName>
</protein>
<reference evidence="1" key="1">
    <citation type="journal article" date="2015" name="Nature">
        <title>Complex archaea that bridge the gap between prokaryotes and eukaryotes.</title>
        <authorList>
            <person name="Spang A."/>
            <person name="Saw J.H."/>
            <person name="Jorgensen S.L."/>
            <person name="Zaremba-Niedzwiedzka K."/>
            <person name="Martijn J."/>
            <person name="Lind A.E."/>
            <person name="van Eijk R."/>
            <person name="Schleper C."/>
            <person name="Guy L."/>
            <person name="Ettema T.J."/>
        </authorList>
    </citation>
    <scope>NUCLEOTIDE SEQUENCE</scope>
</reference>
<accession>A0A0F8YS91</accession>
<comment type="caution">
    <text evidence="1">The sequence shown here is derived from an EMBL/GenBank/DDBJ whole genome shotgun (WGS) entry which is preliminary data.</text>
</comment>
<proteinExistence type="predicted"/>
<organism evidence="1">
    <name type="scientific">marine sediment metagenome</name>
    <dbReference type="NCBI Taxonomy" id="412755"/>
    <lineage>
        <taxon>unclassified sequences</taxon>
        <taxon>metagenomes</taxon>
        <taxon>ecological metagenomes</taxon>
    </lineage>
</organism>